<dbReference type="AlphaFoldDB" id="A0A3N4LG81"/>
<evidence type="ECO:0000256" key="1">
    <source>
        <dbReference type="SAM" id="MobiDB-lite"/>
    </source>
</evidence>
<gene>
    <name evidence="3" type="ORF">L211DRAFT_520092</name>
</gene>
<dbReference type="Proteomes" id="UP000267821">
    <property type="component" value="Unassembled WGS sequence"/>
</dbReference>
<feature type="region of interest" description="Disordered" evidence="1">
    <location>
        <begin position="19"/>
        <end position="87"/>
    </location>
</feature>
<protein>
    <submittedName>
        <fullName evidence="3">Uncharacterized protein</fullName>
    </submittedName>
</protein>
<feature type="compositionally biased region" description="Low complexity" evidence="1">
    <location>
        <begin position="64"/>
        <end position="76"/>
    </location>
</feature>
<name>A0A3N4LG81_9PEZI</name>
<organism evidence="3 4">
    <name type="scientific">Terfezia boudieri ATCC MYA-4762</name>
    <dbReference type="NCBI Taxonomy" id="1051890"/>
    <lineage>
        <taxon>Eukaryota</taxon>
        <taxon>Fungi</taxon>
        <taxon>Dikarya</taxon>
        <taxon>Ascomycota</taxon>
        <taxon>Pezizomycotina</taxon>
        <taxon>Pezizomycetes</taxon>
        <taxon>Pezizales</taxon>
        <taxon>Pezizaceae</taxon>
        <taxon>Terfezia</taxon>
    </lineage>
</organism>
<feature type="compositionally biased region" description="Low complexity" evidence="1">
    <location>
        <begin position="41"/>
        <end position="50"/>
    </location>
</feature>
<feature type="chain" id="PRO_5018132680" evidence="2">
    <location>
        <begin position="21"/>
        <end position="109"/>
    </location>
</feature>
<evidence type="ECO:0000313" key="3">
    <source>
        <dbReference type="EMBL" id="RPB20452.1"/>
    </source>
</evidence>
<sequence length="109" mass="11517">MPGLCRLLLLLLNVASRTRAGGHTQLEGRPLRLPVRPSPSSPNILQSASPSPSPLLPPPPVLPPAEAAINPSSHPFHPSHPPPAHASYIHSTAARQGALRAVWHIKANT</sequence>
<keyword evidence="2" id="KW-0732">Signal</keyword>
<dbReference type="InParanoid" id="A0A3N4LG81"/>
<proteinExistence type="predicted"/>
<feature type="compositionally biased region" description="Pro residues" evidence="1">
    <location>
        <begin position="51"/>
        <end position="63"/>
    </location>
</feature>
<reference evidence="3 4" key="1">
    <citation type="journal article" date="2018" name="Nat. Ecol. Evol.">
        <title>Pezizomycetes genomes reveal the molecular basis of ectomycorrhizal truffle lifestyle.</title>
        <authorList>
            <person name="Murat C."/>
            <person name="Payen T."/>
            <person name="Noel B."/>
            <person name="Kuo A."/>
            <person name="Morin E."/>
            <person name="Chen J."/>
            <person name="Kohler A."/>
            <person name="Krizsan K."/>
            <person name="Balestrini R."/>
            <person name="Da Silva C."/>
            <person name="Montanini B."/>
            <person name="Hainaut M."/>
            <person name="Levati E."/>
            <person name="Barry K.W."/>
            <person name="Belfiori B."/>
            <person name="Cichocki N."/>
            <person name="Clum A."/>
            <person name="Dockter R.B."/>
            <person name="Fauchery L."/>
            <person name="Guy J."/>
            <person name="Iotti M."/>
            <person name="Le Tacon F."/>
            <person name="Lindquist E.A."/>
            <person name="Lipzen A."/>
            <person name="Malagnac F."/>
            <person name="Mello A."/>
            <person name="Molinier V."/>
            <person name="Miyauchi S."/>
            <person name="Poulain J."/>
            <person name="Riccioni C."/>
            <person name="Rubini A."/>
            <person name="Sitrit Y."/>
            <person name="Splivallo R."/>
            <person name="Traeger S."/>
            <person name="Wang M."/>
            <person name="Zifcakova L."/>
            <person name="Wipf D."/>
            <person name="Zambonelli A."/>
            <person name="Paolocci F."/>
            <person name="Nowrousian M."/>
            <person name="Ottonello S."/>
            <person name="Baldrian P."/>
            <person name="Spatafora J.W."/>
            <person name="Henrissat B."/>
            <person name="Nagy L.G."/>
            <person name="Aury J.M."/>
            <person name="Wincker P."/>
            <person name="Grigoriev I.V."/>
            <person name="Bonfante P."/>
            <person name="Martin F.M."/>
        </authorList>
    </citation>
    <scope>NUCLEOTIDE SEQUENCE [LARGE SCALE GENOMIC DNA]</scope>
    <source>
        <strain evidence="3 4">ATCC MYA-4762</strain>
    </source>
</reference>
<accession>A0A3N4LG81</accession>
<feature type="signal peptide" evidence="2">
    <location>
        <begin position="1"/>
        <end position="20"/>
    </location>
</feature>
<evidence type="ECO:0000313" key="4">
    <source>
        <dbReference type="Proteomes" id="UP000267821"/>
    </source>
</evidence>
<dbReference type="EMBL" id="ML121571">
    <property type="protein sequence ID" value="RPB20452.1"/>
    <property type="molecule type" value="Genomic_DNA"/>
</dbReference>
<keyword evidence="4" id="KW-1185">Reference proteome</keyword>
<evidence type="ECO:0000256" key="2">
    <source>
        <dbReference type="SAM" id="SignalP"/>
    </source>
</evidence>